<feature type="transmembrane region" description="Helical" evidence="6">
    <location>
        <begin position="95"/>
        <end position="115"/>
    </location>
</feature>
<evidence type="ECO:0000256" key="4">
    <source>
        <dbReference type="ARBA" id="ARBA00022989"/>
    </source>
</evidence>
<dbReference type="InterPro" id="IPR017039">
    <property type="entry name" value="Virul_fac_BrkB"/>
</dbReference>
<dbReference type="PIRSF" id="PIRSF035875">
    <property type="entry name" value="RNase_BN"/>
    <property type="match status" value="1"/>
</dbReference>
<proteinExistence type="predicted"/>
<dbReference type="PANTHER" id="PTHR30213">
    <property type="entry name" value="INNER MEMBRANE PROTEIN YHJD"/>
    <property type="match status" value="1"/>
</dbReference>
<evidence type="ECO:0000256" key="2">
    <source>
        <dbReference type="ARBA" id="ARBA00022475"/>
    </source>
</evidence>
<dbReference type="GO" id="GO:0005886">
    <property type="term" value="C:plasma membrane"/>
    <property type="evidence" value="ECO:0007669"/>
    <property type="project" value="UniProtKB-SubCell"/>
</dbReference>
<protein>
    <submittedName>
        <fullName evidence="7">YihY/virulence factor BrkB family protein</fullName>
    </submittedName>
</protein>
<keyword evidence="2" id="KW-1003">Cell membrane</keyword>
<sequence>MKKEEVKKRRSAFDFIIYFIIKVNNDDIFALGAQLAYYLVLSFFPFLIFVMTLIGYINLDSMKIIEGLARVLPSNVVELTSSVIIDVVEKQHGGLLGASATLTIWSASSAFRAILKGVNKAYNIKENRSFIKRCIIAIICTIALAFTIMLTLATLVFGDVLSKYILKYIPYNDFIHKLWDLLRYSIVIVVMIIIFAAIYRYTPSKRTDWSEAIPGAVFVTLGWIVVSLAFSFYVNNFANYSRIYGSLATIFVLMTWLYISSIIIIIGGEINSVLGIRKDQLDKKFL</sequence>
<comment type="caution">
    <text evidence="7">The sequence shown here is derived from an EMBL/GenBank/DDBJ whole genome shotgun (WGS) entry which is preliminary data.</text>
</comment>
<dbReference type="Pfam" id="PF03631">
    <property type="entry name" value="Virul_fac_BrkB"/>
    <property type="match status" value="1"/>
</dbReference>
<keyword evidence="4 6" id="KW-1133">Transmembrane helix</keyword>
<dbReference type="AlphaFoldDB" id="A0A8I0AB05"/>
<evidence type="ECO:0000256" key="3">
    <source>
        <dbReference type="ARBA" id="ARBA00022692"/>
    </source>
</evidence>
<dbReference type="NCBIfam" id="TIGR00765">
    <property type="entry name" value="yihY_not_rbn"/>
    <property type="match status" value="1"/>
</dbReference>
<feature type="transmembrane region" description="Helical" evidence="6">
    <location>
        <begin position="246"/>
        <end position="268"/>
    </location>
</feature>
<dbReference type="Proteomes" id="UP000662088">
    <property type="component" value="Unassembled WGS sequence"/>
</dbReference>
<evidence type="ECO:0000313" key="7">
    <source>
        <dbReference type="EMBL" id="MBC5638842.1"/>
    </source>
</evidence>
<keyword evidence="5 6" id="KW-0472">Membrane</keyword>
<feature type="transmembrane region" description="Helical" evidence="6">
    <location>
        <begin position="135"/>
        <end position="161"/>
    </location>
</feature>
<dbReference type="PANTHER" id="PTHR30213:SF0">
    <property type="entry name" value="UPF0761 MEMBRANE PROTEIN YIHY"/>
    <property type="match status" value="1"/>
</dbReference>
<evidence type="ECO:0000313" key="8">
    <source>
        <dbReference type="Proteomes" id="UP000662088"/>
    </source>
</evidence>
<dbReference type="RefSeq" id="WP_022212114.1">
    <property type="nucleotide sequence ID" value="NZ_JACOOQ010000001.1"/>
</dbReference>
<evidence type="ECO:0000256" key="6">
    <source>
        <dbReference type="SAM" id="Phobius"/>
    </source>
</evidence>
<reference evidence="7" key="1">
    <citation type="submission" date="2020-08" db="EMBL/GenBank/DDBJ databases">
        <title>Genome public.</title>
        <authorList>
            <person name="Liu C."/>
            <person name="Sun Q."/>
        </authorList>
    </citation>
    <scope>NUCLEOTIDE SEQUENCE</scope>
    <source>
        <strain evidence="7">NSJ-42</strain>
    </source>
</reference>
<evidence type="ECO:0000256" key="5">
    <source>
        <dbReference type="ARBA" id="ARBA00023136"/>
    </source>
</evidence>
<feature type="transmembrane region" description="Helical" evidence="6">
    <location>
        <begin position="35"/>
        <end position="57"/>
    </location>
</feature>
<accession>A0A8I0AB05</accession>
<name>A0A8I0AB05_9CLOT</name>
<evidence type="ECO:0000256" key="1">
    <source>
        <dbReference type="ARBA" id="ARBA00004651"/>
    </source>
</evidence>
<dbReference type="EMBL" id="JACOOQ010000001">
    <property type="protein sequence ID" value="MBC5638842.1"/>
    <property type="molecule type" value="Genomic_DNA"/>
</dbReference>
<gene>
    <name evidence="7" type="ORF">H8R92_00050</name>
</gene>
<organism evidence="7 8">
    <name type="scientific">Clostridium lentum</name>
    <dbReference type="NCBI Taxonomy" id="2763037"/>
    <lineage>
        <taxon>Bacteria</taxon>
        <taxon>Bacillati</taxon>
        <taxon>Bacillota</taxon>
        <taxon>Clostridia</taxon>
        <taxon>Eubacteriales</taxon>
        <taxon>Clostridiaceae</taxon>
        <taxon>Clostridium</taxon>
    </lineage>
</organism>
<feature type="transmembrane region" description="Helical" evidence="6">
    <location>
        <begin position="213"/>
        <end position="234"/>
    </location>
</feature>
<feature type="transmembrane region" description="Helical" evidence="6">
    <location>
        <begin position="181"/>
        <end position="201"/>
    </location>
</feature>
<keyword evidence="8" id="KW-1185">Reference proteome</keyword>
<comment type="subcellular location">
    <subcellularLocation>
        <location evidence="1">Cell membrane</location>
        <topology evidence="1">Multi-pass membrane protein</topology>
    </subcellularLocation>
</comment>
<keyword evidence="3 6" id="KW-0812">Transmembrane</keyword>